<dbReference type="GO" id="GO:1990904">
    <property type="term" value="C:ribonucleoprotein complex"/>
    <property type="evidence" value="ECO:0007669"/>
    <property type="project" value="UniProtKB-KW"/>
</dbReference>
<dbReference type="PANTHER" id="PTHR12899:SF14">
    <property type="entry name" value="F14B2.25_F14B2.25"/>
    <property type="match status" value="1"/>
</dbReference>
<comment type="similarity">
    <text evidence="1">Belongs to the universal ribosomal protein uL18 family.</text>
</comment>
<dbReference type="FunFam" id="3.30.420.100:FF:000010">
    <property type="entry name" value="F14B2.25/F14B2.25"/>
    <property type="match status" value="1"/>
</dbReference>
<sequence length="130" mass="14592">MSRSRRHLLQVVVSCRKISAQVTNPASSSIVAMASSSEQEFVAYNRSKLNRFPRSNNFWDSMIASRVGEKLGLRLTEIGVSDVQIDLREELSRPAYYRKMVLPLFDSVRRSGVAIDGAENLGTGFVYSPY</sequence>
<keyword evidence="4" id="KW-1185">Reference proteome</keyword>
<dbReference type="GO" id="GO:0006412">
    <property type="term" value="P:translation"/>
    <property type="evidence" value="ECO:0007669"/>
    <property type="project" value="InterPro"/>
</dbReference>
<protein>
    <submittedName>
        <fullName evidence="5">Uncharacterized protein LOC111018600</fullName>
    </submittedName>
</protein>
<keyword evidence="2" id="KW-0689">Ribosomal protein</keyword>
<evidence type="ECO:0000256" key="1">
    <source>
        <dbReference type="ARBA" id="ARBA00007116"/>
    </source>
</evidence>
<evidence type="ECO:0000256" key="3">
    <source>
        <dbReference type="ARBA" id="ARBA00023274"/>
    </source>
</evidence>
<dbReference type="KEGG" id="mcha:111018600"/>
<dbReference type="GO" id="GO:0003735">
    <property type="term" value="F:structural constituent of ribosome"/>
    <property type="evidence" value="ECO:0007669"/>
    <property type="project" value="InterPro"/>
</dbReference>
<evidence type="ECO:0000313" key="5">
    <source>
        <dbReference type="RefSeq" id="XP_022150463.1"/>
    </source>
</evidence>
<dbReference type="InterPro" id="IPR005484">
    <property type="entry name" value="Ribosomal_uL18_bac/plant/anim"/>
</dbReference>
<organism evidence="4 5">
    <name type="scientific">Momordica charantia</name>
    <name type="common">Bitter gourd</name>
    <name type="synonym">Balsam pear</name>
    <dbReference type="NCBI Taxonomy" id="3673"/>
    <lineage>
        <taxon>Eukaryota</taxon>
        <taxon>Viridiplantae</taxon>
        <taxon>Streptophyta</taxon>
        <taxon>Embryophyta</taxon>
        <taxon>Tracheophyta</taxon>
        <taxon>Spermatophyta</taxon>
        <taxon>Magnoliopsida</taxon>
        <taxon>eudicotyledons</taxon>
        <taxon>Gunneridae</taxon>
        <taxon>Pentapetalae</taxon>
        <taxon>rosids</taxon>
        <taxon>fabids</taxon>
        <taxon>Cucurbitales</taxon>
        <taxon>Cucurbitaceae</taxon>
        <taxon>Momordiceae</taxon>
        <taxon>Momordica</taxon>
    </lineage>
</organism>
<dbReference type="OrthoDB" id="1557988at2759"/>
<dbReference type="GO" id="GO:0005840">
    <property type="term" value="C:ribosome"/>
    <property type="evidence" value="ECO:0007669"/>
    <property type="project" value="UniProtKB-KW"/>
</dbReference>
<dbReference type="PANTHER" id="PTHR12899">
    <property type="entry name" value="39S RIBOSOMAL PROTEIN L18, MITOCHONDRIAL"/>
    <property type="match status" value="1"/>
</dbReference>
<name>A0A6J1D9I9_MOMCH</name>
<dbReference type="Proteomes" id="UP000504603">
    <property type="component" value="Unplaced"/>
</dbReference>
<proteinExistence type="inferred from homology"/>
<accession>A0A6J1D9I9</accession>
<evidence type="ECO:0000256" key="2">
    <source>
        <dbReference type="ARBA" id="ARBA00022980"/>
    </source>
</evidence>
<dbReference type="RefSeq" id="XP_022150463.1">
    <property type="nucleotide sequence ID" value="XM_022294771.1"/>
</dbReference>
<dbReference type="GeneID" id="111018600"/>
<reference evidence="5" key="1">
    <citation type="submission" date="2025-08" db="UniProtKB">
        <authorList>
            <consortium name="RefSeq"/>
        </authorList>
    </citation>
    <scope>IDENTIFICATION</scope>
    <source>
        <strain evidence="5">OHB3-1</strain>
    </source>
</reference>
<dbReference type="GO" id="GO:0008097">
    <property type="term" value="F:5S rRNA binding"/>
    <property type="evidence" value="ECO:0007669"/>
    <property type="project" value="TreeGrafter"/>
</dbReference>
<evidence type="ECO:0000313" key="4">
    <source>
        <dbReference type="Proteomes" id="UP000504603"/>
    </source>
</evidence>
<dbReference type="Gene3D" id="3.30.420.100">
    <property type="match status" value="1"/>
</dbReference>
<keyword evidence="3" id="KW-0687">Ribonucleoprotein</keyword>
<dbReference type="AlphaFoldDB" id="A0A6J1D9I9"/>
<gene>
    <name evidence="5" type="primary">LOC111018600</name>
</gene>
<dbReference type="SUPFAM" id="SSF53137">
    <property type="entry name" value="Translational machinery components"/>
    <property type="match status" value="1"/>
</dbReference>